<dbReference type="RefSeq" id="WP_106211323.1">
    <property type="nucleotide sequence ID" value="NZ_PVTL01000003.1"/>
</dbReference>
<comment type="catalytic activity">
    <reaction evidence="1">
        <text>5-hydroxy-2-oxo-4-ureido-2,5-dihydro-1H-imidazole-5-carboxylate + H(+) = (S)-allantoin + CO2</text>
        <dbReference type="Rhea" id="RHEA:26301"/>
        <dbReference type="ChEBI" id="CHEBI:15378"/>
        <dbReference type="ChEBI" id="CHEBI:15678"/>
        <dbReference type="ChEBI" id="CHEBI:16526"/>
        <dbReference type="ChEBI" id="CHEBI:58639"/>
        <dbReference type="EC" id="4.1.1.97"/>
    </reaction>
</comment>
<accession>A0A2T0VFS3</accession>
<dbReference type="NCBIfam" id="TIGR03180">
    <property type="entry name" value="UraD_2"/>
    <property type="match status" value="1"/>
</dbReference>
<evidence type="ECO:0000256" key="2">
    <source>
        <dbReference type="ARBA" id="ARBA00004754"/>
    </source>
</evidence>
<dbReference type="PANTHER" id="PTHR43466:SF1">
    <property type="entry name" value="2-OXO-4-HYDROXY-4-CARBOXY-5-UREIDOIMIDAZOLINE DECARBOXYLASE-RELATED"/>
    <property type="match status" value="1"/>
</dbReference>
<comment type="pathway">
    <text evidence="2">Purine metabolism; urate degradation; (S)-allantoin from urate: step 3/3.</text>
</comment>
<dbReference type="GO" id="GO:0051997">
    <property type="term" value="F:2-oxo-4-hydroxy-4-carboxy-5-ureidoimidazoline decarboxylase activity"/>
    <property type="evidence" value="ECO:0007669"/>
    <property type="project" value="UniProtKB-EC"/>
</dbReference>
<keyword evidence="5" id="KW-0210">Decarboxylase</keyword>
<evidence type="ECO:0000313" key="8">
    <source>
        <dbReference type="EMBL" id="PRY69067.1"/>
    </source>
</evidence>
<reference evidence="8 9" key="1">
    <citation type="submission" date="2018-03" db="EMBL/GenBank/DDBJ databases">
        <title>Genomic Encyclopedia of Type Strains, Phase III (KMG-III): the genomes of soil and plant-associated and newly described type strains.</title>
        <authorList>
            <person name="Whitman W."/>
        </authorList>
    </citation>
    <scope>NUCLEOTIDE SEQUENCE [LARGE SCALE GENOMIC DNA]</scope>
    <source>
        <strain evidence="8 9">CGMCC 1.12484</strain>
    </source>
</reference>
<dbReference type="GO" id="GO:0006144">
    <property type="term" value="P:purine nucleobase metabolic process"/>
    <property type="evidence" value="ECO:0007669"/>
    <property type="project" value="UniProtKB-KW"/>
</dbReference>
<evidence type="ECO:0000256" key="5">
    <source>
        <dbReference type="ARBA" id="ARBA00022793"/>
    </source>
</evidence>
<evidence type="ECO:0000256" key="4">
    <source>
        <dbReference type="ARBA" id="ARBA00022631"/>
    </source>
</evidence>
<dbReference type="OrthoDB" id="5243781at2"/>
<dbReference type="GO" id="GO:0019628">
    <property type="term" value="P:urate catabolic process"/>
    <property type="evidence" value="ECO:0007669"/>
    <property type="project" value="TreeGrafter"/>
</dbReference>
<dbReference type="Pfam" id="PF09349">
    <property type="entry name" value="OHCU_decarbox"/>
    <property type="match status" value="1"/>
</dbReference>
<name>A0A2T0VFS3_9MICO</name>
<dbReference type="InterPro" id="IPR018020">
    <property type="entry name" value="OHCU_decarboxylase"/>
</dbReference>
<dbReference type="NCBIfam" id="NF010372">
    <property type="entry name" value="PRK13798.1"/>
    <property type="match status" value="1"/>
</dbReference>
<dbReference type="AlphaFoldDB" id="A0A2T0VFS3"/>
<dbReference type="Gene3D" id="1.10.3330.10">
    <property type="entry name" value="Oxo-4-hydroxy-4-carboxy-5-ureidoimidazoline decarboxylase"/>
    <property type="match status" value="1"/>
</dbReference>
<comment type="caution">
    <text evidence="8">The sequence shown here is derived from an EMBL/GenBank/DDBJ whole genome shotgun (WGS) entry which is preliminary data.</text>
</comment>
<sequence>MIDVTDTQLRAALTAALSVQRWVDEVAAAAPFPATVHLLRTAYLAATPLSRAEIDEAIAHHPRIGEKPVGEGAAQDFSRGEQASVDADDAELATALAAGNAAYEEHFGRVFIIRAAGRTRAEILAELNRRLALDNAAELKIVGEQLRDIAILRLEKTFGEADA</sequence>
<dbReference type="Proteomes" id="UP000237983">
    <property type="component" value="Unassembled WGS sequence"/>
</dbReference>
<dbReference type="PANTHER" id="PTHR43466">
    <property type="entry name" value="2-OXO-4-HYDROXY-4-CARBOXY-5-UREIDOIMIDAZOLINE DECARBOXYLASE-RELATED"/>
    <property type="match status" value="1"/>
</dbReference>
<proteinExistence type="predicted"/>
<evidence type="ECO:0000313" key="9">
    <source>
        <dbReference type="Proteomes" id="UP000237983"/>
    </source>
</evidence>
<gene>
    <name evidence="8" type="ORF">B0I08_103273</name>
</gene>
<dbReference type="EMBL" id="PVTL01000003">
    <property type="protein sequence ID" value="PRY69067.1"/>
    <property type="molecule type" value="Genomic_DNA"/>
</dbReference>
<evidence type="ECO:0000256" key="1">
    <source>
        <dbReference type="ARBA" id="ARBA00001163"/>
    </source>
</evidence>
<evidence type="ECO:0000256" key="6">
    <source>
        <dbReference type="ARBA" id="ARBA00023239"/>
    </source>
</evidence>
<feature type="domain" description="Oxo-4-hydroxy-4-carboxy-5-ureidoimidazoline decarboxylase" evidence="7">
    <location>
        <begin position="6"/>
        <end position="155"/>
    </location>
</feature>
<dbReference type="EC" id="4.1.1.97" evidence="3"/>
<organism evidence="8 9">
    <name type="scientific">Glaciihabitans tibetensis</name>
    <dbReference type="NCBI Taxonomy" id="1266600"/>
    <lineage>
        <taxon>Bacteria</taxon>
        <taxon>Bacillati</taxon>
        <taxon>Actinomycetota</taxon>
        <taxon>Actinomycetes</taxon>
        <taxon>Micrococcales</taxon>
        <taxon>Microbacteriaceae</taxon>
        <taxon>Glaciihabitans</taxon>
    </lineage>
</organism>
<keyword evidence="6" id="KW-0456">Lyase</keyword>
<dbReference type="SUPFAM" id="SSF158694">
    <property type="entry name" value="UraD-Like"/>
    <property type="match status" value="1"/>
</dbReference>
<evidence type="ECO:0000256" key="3">
    <source>
        <dbReference type="ARBA" id="ARBA00012257"/>
    </source>
</evidence>
<keyword evidence="9" id="KW-1185">Reference proteome</keyword>
<protein>
    <recommendedName>
        <fullName evidence="3">2-oxo-4-hydroxy-4-carboxy-5-ureidoimidazoline decarboxylase</fullName>
        <ecNumber evidence="3">4.1.1.97</ecNumber>
    </recommendedName>
</protein>
<dbReference type="InterPro" id="IPR017595">
    <property type="entry name" value="OHCU_decarboxylase-2"/>
</dbReference>
<dbReference type="InterPro" id="IPR036778">
    <property type="entry name" value="OHCU_decarboxylase_sf"/>
</dbReference>
<keyword evidence="4" id="KW-0659">Purine metabolism</keyword>
<evidence type="ECO:0000259" key="7">
    <source>
        <dbReference type="Pfam" id="PF09349"/>
    </source>
</evidence>